<sequence length="356" mass="41603">MNFINGNYLDEIFDWLVAANDRNLLSTKAFIDEGRIVFLDQVFNIIEPSSLLIVRNILEPVSKISKDLCRLCRHFDLDHSILCHSLELFDQFYSNLLEYANNNGFIWLDNEKVQLFFNRNLGSLLLRIDDSQCYDYLFWILFDDHAIDSGIRAQYVHNHGRTLCLLVCLLISAKINSCRSFLNIKKIQHFLRCIDLPSDFCKKSIIIRFEREILDSIRFEICLKTLNNFIETLMSVILRSIINYEYIDAKMINQLFEISNLLTQNYYICRVLILIDLFEKETERIFALDSYDNLVILENFSRNKMLIAAGIVTAVFQLDGFQYLNDAILNFVAEKTMLKISSVKNCQDAIINSILN</sequence>
<gene>
    <name evidence="1" type="ORF">SSS_8786</name>
</gene>
<reference evidence="3" key="1">
    <citation type="journal article" date="2020" name="PLoS Negl. Trop. Dis.">
        <title>High-quality nuclear genome for Sarcoptes scabiei-A critical resource for a neglected parasite.</title>
        <authorList>
            <person name="Korhonen P.K."/>
            <person name="Gasser R.B."/>
            <person name="Ma G."/>
            <person name="Wang T."/>
            <person name="Stroehlein A.J."/>
            <person name="Young N.D."/>
            <person name="Ang C.S."/>
            <person name="Fernando D.D."/>
            <person name="Lu H.C."/>
            <person name="Taylor S."/>
            <person name="Reynolds S.L."/>
            <person name="Mofiz E."/>
            <person name="Najaraj S.H."/>
            <person name="Gowda H."/>
            <person name="Madugundu A."/>
            <person name="Renuse S."/>
            <person name="Holt D."/>
            <person name="Pandey A."/>
            <person name="Papenfuss A.T."/>
            <person name="Fischer K."/>
        </authorList>
    </citation>
    <scope>NUCLEOTIDE SEQUENCE [LARGE SCALE GENOMIC DNA]</scope>
</reference>
<name>A0A834RFM0_SARSC</name>
<evidence type="ECO:0000313" key="3">
    <source>
        <dbReference type="Proteomes" id="UP000070412"/>
    </source>
</evidence>
<evidence type="ECO:0000313" key="1">
    <source>
        <dbReference type="EMBL" id="KAF7494826.1"/>
    </source>
</evidence>
<evidence type="ECO:0000313" key="2">
    <source>
        <dbReference type="EnsemblMetazoa" id="KAF7494826.1"/>
    </source>
</evidence>
<dbReference type="AlphaFoldDB" id="A0A834RFM0"/>
<reference evidence="2" key="3">
    <citation type="submission" date="2022-06" db="UniProtKB">
        <authorList>
            <consortium name="EnsemblMetazoa"/>
        </authorList>
    </citation>
    <scope>IDENTIFICATION</scope>
</reference>
<accession>A0A834RFM0</accession>
<dbReference type="Gene3D" id="1.10.472.10">
    <property type="entry name" value="Cyclin-like"/>
    <property type="match status" value="1"/>
</dbReference>
<protein>
    <submittedName>
        <fullName evidence="1 2">Uncharacterized protein</fullName>
    </submittedName>
</protein>
<dbReference type="OrthoDB" id="6504956at2759"/>
<keyword evidence="3" id="KW-1185">Reference proteome</keyword>
<proteinExistence type="predicted"/>
<organism evidence="1">
    <name type="scientific">Sarcoptes scabiei</name>
    <name type="common">Itch mite</name>
    <name type="synonym">Acarus scabiei</name>
    <dbReference type="NCBI Taxonomy" id="52283"/>
    <lineage>
        <taxon>Eukaryota</taxon>
        <taxon>Metazoa</taxon>
        <taxon>Ecdysozoa</taxon>
        <taxon>Arthropoda</taxon>
        <taxon>Chelicerata</taxon>
        <taxon>Arachnida</taxon>
        <taxon>Acari</taxon>
        <taxon>Acariformes</taxon>
        <taxon>Sarcoptiformes</taxon>
        <taxon>Astigmata</taxon>
        <taxon>Psoroptidia</taxon>
        <taxon>Sarcoptoidea</taxon>
        <taxon>Sarcoptidae</taxon>
        <taxon>Sarcoptinae</taxon>
        <taxon>Sarcoptes</taxon>
    </lineage>
</organism>
<reference evidence="1" key="2">
    <citation type="submission" date="2020-01" db="EMBL/GenBank/DDBJ databases">
        <authorList>
            <person name="Korhonen P.K.K."/>
            <person name="Guangxu M.G."/>
            <person name="Wang T.W."/>
            <person name="Stroehlein A.J.S."/>
            <person name="Young N.D."/>
            <person name="Ang C.-S.A."/>
            <person name="Fernando D.W.F."/>
            <person name="Lu H.L."/>
            <person name="Taylor S.T."/>
            <person name="Ehtesham M.E.M."/>
            <person name="Najaraj S.H.N."/>
            <person name="Harsha G.H.G."/>
            <person name="Madugundu A.M."/>
            <person name="Renuse S.R."/>
            <person name="Holt D.H."/>
            <person name="Pandey A.P."/>
            <person name="Papenfuss A.P."/>
            <person name="Gasser R.B.G."/>
            <person name="Fischer K.F."/>
        </authorList>
    </citation>
    <scope>NUCLEOTIDE SEQUENCE</scope>
    <source>
        <strain evidence="1">SSS_KF_BRIS2020</strain>
    </source>
</reference>
<dbReference type="Proteomes" id="UP000070412">
    <property type="component" value="Unassembled WGS sequence"/>
</dbReference>
<dbReference type="EMBL" id="WVUK01000052">
    <property type="protein sequence ID" value="KAF7494826.1"/>
    <property type="molecule type" value="Genomic_DNA"/>
</dbReference>
<dbReference type="EnsemblMetazoa" id="SSS_8786s_mrna">
    <property type="protein sequence ID" value="KAF7494826.1"/>
    <property type="gene ID" value="SSS_8786"/>
</dbReference>